<dbReference type="KEGG" id="fcy:FRACYDRAFT_197601"/>
<keyword evidence="1" id="KW-0496">Mitochondrion</keyword>
<reference evidence="3 4" key="1">
    <citation type="submission" date="2016-09" db="EMBL/GenBank/DDBJ databases">
        <title>Extensive genetic diversity and differential bi-allelic expression allows diatom success in the polar Southern Ocean.</title>
        <authorList>
            <consortium name="DOE Joint Genome Institute"/>
            <person name="Mock T."/>
            <person name="Otillar R.P."/>
            <person name="Strauss J."/>
            <person name="Dupont C."/>
            <person name="Frickenhaus S."/>
            <person name="Maumus F."/>
            <person name="Mcmullan M."/>
            <person name="Sanges R."/>
            <person name="Schmutz J."/>
            <person name="Toseland A."/>
            <person name="Valas R."/>
            <person name="Veluchamy A."/>
            <person name="Ward B.J."/>
            <person name="Allen A."/>
            <person name="Barry K."/>
            <person name="Falciatore A."/>
            <person name="Ferrante M."/>
            <person name="Fortunato A.E."/>
            <person name="Gloeckner G."/>
            <person name="Gruber A."/>
            <person name="Hipkin R."/>
            <person name="Janech M."/>
            <person name="Kroth P."/>
            <person name="Leese F."/>
            <person name="Lindquist E."/>
            <person name="Lyon B.R."/>
            <person name="Martin J."/>
            <person name="Mayer C."/>
            <person name="Parker M."/>
            <person name="Quesneville H."/>
            <person name="Raymond J."/>
            <person name="Uhlig C."/>
            <person name="Valentin K.U."/>
            <person name="Worden A.Z."/>
            <person name="Armbrust E.V."/>
            <person name="Bowler C."/>
            <person name="Green B."/>
            <person name="Moulton V."/>
            <person name="Van Oosterhout C."/>
            <person name="Grigoriev I."/>
        </authorList>
    </citation>
    <scope>NUCLEOTIDE SEQUENCE [LARGE SCALE GENOMIC DNA]</scope>
    <source>
        <strain evidence="3 4">CCMP1102</strain>
    </source>
</reference>
<evidence type="ECO:0008006" key="5">
    <source>
        <dbReference type="Google" id="ProtNLM"/>
    </source>
</evidence>
<dbReference type="AlphaFoldDB" id="A0A1E7END7"/>
<gene>
    <name evidence="3" type="ORF">FRACYDRAFT_197601</name>
</gene>
<name>A0A1E7END7_9STRA</name>
<accession>A0A1E7END7</accession>
<dbReference type="InterPro" id="IPR005631">
    <property type="entry name" value="SDH"/>
</dbReference>
<sequence length="188" mass="21640">MISSSRFIVNKTLSLSRRPILSSAAATTTTFPVPIGRRGYRGDTGEEVQVLSESEEALLKIAVPRSQEIFRQHIELPVDDLFTRQKRLIYRAKQRGWLEVDLLLGTYASMNVLKMDKNELDQFEDFVNMETIDIYNVITLRLDVPDAMKTKNGDGVVERIQEWARSKPLGKIADPEQYEKIKRDHKMI</sequence>
<evidence type="ECO:0000313" key="4">
    <source>
        <dbReference type="Proteomes" id="UP000095751"/>
    </source>
</evidence>
<dbReference type="PANTHER" id="PTHR12469:SF2">
    <property type="entry name" value="SUCCINATE DEHYDROGENASE ASSEMBLY FACTOR 2, MITOCHONDRIAL"/>
    <property type="match status" value="1"/>
</dbReference>
<keyword evidence="2" id="KW-0143">Chaperone</keyword>
<dbReference type="Proteomes" id="UP000095751">
    <property type="component" value="Unassembled WGS sequence"/>
</dbReference>
<evidence type="ECO:0000313" key="3">
    <source>
        <dbReference type="EMBL" id="OEU07450.1"/>
    </source>
</evidence>
<dbReference type="EMBL" id="KV784385">
    <property type="protein sequence ID" value="OEU07450.1"/>
    <property type="molecule type" value="Genomic_DNA"/>
</dbReference>
<evidence type="ECO:0000256" key="1">
    <source>
        <dbReference type="ARBA" id="ARBA00023128"/>
    </source>
</evidence>
<dbReference type="Gene3D" id="1.10.150.250">
    <property type="entry name" value="Flavinator of succinate dehydrogenase"/>
    <property type="match status" value="1"/>
</dbReference>
<proteinExistence type="predicted"/>
<dbReference type="OrthoDB" id="284292at2759"/>
<dbReference type="SUPFAM" id="SSF109910">
    <property type="entry name" value="YgfY-like"/>
    <property type="match status" value="1"/>
</dbReference>
<dbReference type="InParanoid" id="A0A1E7END7"/>
<dbReference type="FunFam" id="1.10.150.250:FF:000004">
    <property type="entry name" value="Succinate dehydrogenase assembly factor 2, mitochondrial"/>
    <property type="match status" value="1"/>
</dbReference>
<evidence type="ECO:0000256" key="2">
    <source>
        <dbReference type="ARBA" id="ARBA00023186"/>
    </source>
</evidence>
<dbReference type="GO" id="GO:0006099">
    <property type="term" value="P:tricarboxylic acid cycle"/>
    <property type="evidence" value="ECO:0007669"/>
    <property type="project" value="TreeGrafter"/>
</dbReference>
<dbReference type="GO" id="GO:0034553">
    <property type="term" value="P:mitochondrial respiratory chain complex II assembly"/>
    <property type="evidence" value="ECO:0007669"/>
    <property type="project" value="TreeGrafter"/>
</dbReference>
<dbReference type="PANTHER" id="PTHR12469">
    <property type="entry name" value="PROTEIN EMI5 HOMOLOG, MITOCHONDRIAL"/>
    <property type="match status" value="1"/>
</dbReference>
<organism evidence="3 4">
    <name type="scientific">Fragilariopsis cylindrus CCMP1102</name>
    <dbReference type="NCBI Taxonomy" id="635003"/>
    <lineage>
        <taxon>Eukaryota</taxon>
        <taxon>Sar</taxon>
        <taxon>Stramenopiles</taxon>
        <taxon>Ochrophyta</taxon>
        <taxon>Bacillariophyta</taxon>
        <taxon>Bacillariophyceae</taxon>
        <taxon>Bacillariophycidae</taxon>
        <taxon>Bacillariales</taxon>
        <taxon>Bacillariaceae</taxon>
        <taxon>Fragilariopsis</taxon>
    </lineage>
</organism>
<keyword evidence="4" id="KW-1185">Reference proteome</keyword>
<dbReference type="InterPro" id="IPR036714">
    <property type="entry name" value="SDH_sf"/>
</dbReference>
<dbReference type="GO" id="GO:0005739">
    <property type="term" value="C:mitochondrion"/>
    <property type="evidence" value="ECO:0007669"/>
    <property type="project" value="TreeGrafter"/>
</dbReference>
<protein>
    <recommendedName>
        <fullName evidence="5">Succinate dehydrogenase assembly factor 2, mitochondrial</fullName>
    </recommendedName>
</protein>
<dbReference type="Pfam" id="PF03937">
    <property type="entry name" value="Sdh5"/>
    <property type="match status" value="1"/>
</dbReference>
<dbReference type="GO" id="GO:0006121">
    <property type="term" value="P:mitochondrial electron transport, succinate to ubiquinone"/>
    <property type="evidence" value="ECO:0007669"/>
    <property type="project" value="TreeGrafter"/>
</dbReference>